<protein>
    <submittedName>
        <fullName evidence="3">NrfG protein</fullName>
    </submittedName>
</protein>
<comment type="caution">
    <text evidence="3">The sequence shown here is derived from an EMBL/GenBank/DDBJ whole genome shotgun (WGS) entry which is preliminary data.</text>
</comment>
<dbReference type="InterPro" id="IPR050498">
    <property type="entry name" value="Ycf3"/>
</dbReference>
<keyword evidence="1" id="KW-0677">Repeat</keyword>
<dbReference type="Proteomes" id="UP000540079">
    <property type="component" value="Unassembled WGS sequence"/>
</dbReference>
<keyword evidence="2" id="KW-0802">TPR repeat</keyword>
<dbReference type="PROSITE" id="PS51257">
    <property type="entry name" value="PROKAR_LIPOPROTEIN"/>
    <property type="match status" value="1"/>
</dbReference>
<proteinExistence type="predicted"/>
<dbReference type="AlphaFoldDB" id="A0A849CI98"/>
<dbReference type="PANTHER" id="PTHR44858:SF1">
    <property type="entry name" value="UDP-N-ACETYLGLUCOSAMINE--PEPTIDE N-ACETYLGLUCOSAMINYLTRANSFERASE SPINDLY-RELATED"/>
    <property type="match status" value="1"/>
</dbReference>
<name>A0A849CI98_PASMD</name>
<dbReference type="PANTHER" id="PTHR44858">
    <property type="entry name" value="TETRATRICOPEPTIDE REPEAT PROTEIN 6"/>
    <property type="match status" value="1"/>
</dbReference>
<dbReference type="InterPro" id="IPR011990">
    <property type="entry name" value="TPR-like_helical_dom_sf"/>
</dbReference>
<evidence type="ECO:0000313" key="4">
    <source>
        <dbReference type="Proteomes" id="UP000540079"/>
    </source>
</evidence>
<evidence type="ECO:0000256" key="1">
    <source>
        <dbReference type="ARBA" id="ARBA00022737"/>
    </source>
</evidence>
<dbReference type="EMBL" id="PPVL01000002">
    <property type="protein sequence ID" value="NNI78309.1"/>
    <property type="molecule type" value="Genomic_DNA"/>
</dbReference>
<dbReference type="Gene3D" id="1.25.40.10">
    <property type="entry name" value="Tetratricopeptide repeat domain"/>
    <property type="match status" value="1"/>
</dbReference>
<evidence type="ECO:0000313" key="3">
    <source>
        <dbReference type="EMBL" id="NNI78309.1"/>
    </source>
</evidence>
<gene>
    <name evidence="3" type="ORF">C2800_02495</name>
</gene>
<dbReference type="RefSeq" id="WP_014667937.1">
    <property type="nucleotide sequence ID" value="NZ_CP030096.1"/>
</dbReference>
<dbReference type="SUPFAM" id="SSF48452">
    <property type="entry name" value="TPR-like"/>
    <property type="match status" value="1"/>
</dbReference>
<accession>A0A849CI98</accession>
<evidence type="ECO:0000256" key="2">
    <source>
        <dbReference type="ARBA" id="ARBA00022803"/>
    </source>
</evidence>
<sequence length="257" mass="28784">MFFKFTKKIVFVSLALSVVGCSTHSQQGMAQKSMSSETITAKETLYESTQNYSALISLYRDVLKAKEDPSIRYKLAKTYYQRGDSKSSLLYLTPLLNDNTKLATQAKILQIKNLIQLNNFQEAISVANELLLKSPNEGEVYNLRGIAYAQNGNLVNARNDINKAREFFINDNVAINNLAMLNIINGDFNNAVSLLLPQYLNGVKNSRLIHNLVFALVKNGDLDYAKDIIVKERLNTSPDDLINALKKTTHVSKGVTR</sequence>
<reference evidence="3 4" key="1">
    <citation type="journal article" date="2018" name="Front. Microbiol.">
        <title>Genetic and Phylogenetic Characteristics of Pasteurella multocida Isolates From Different Host Species.</title>
        <authorList>
            <person name="Peng Z."/>
            <person name="Liang W."/>
            <person name="Wang F."/>
            <person name="Xu Z."/>
            <person name="Xie Z."/>
            <person name="Lian Z."/>
            <person name="Hua L."/>
            <person name="Zhou R."/>
            <person name="Chen H."/>
            <person name="Wu B."/>
        </authorList>
    </citation>
    <scope>NUCLEOTIDE SEQUENCE [LARGE SCALE GENOMIC DNA]</scope>
    <source>
        <strain evidence="3 4">HNA06</strain>
    </source>
</reference>
<organism evidence="3 4">
    <name type="scientific">Pasteurella multocida</name>
    <dbReference type="NCBI Taxonomy" id="747"/>
    <lineage>
        <taxon>Bacteria</taxon>
        <taxon>Pseudomonadati</taxon>
        <taxon>Pseudomonadota</taxon>
        <taxon>Gammaproteobacteria</taxon>
        <taxon>Pasteurellales</taxon>
        <taxon>Pasteurellaceae</taxon>
        <taxon>Pasteurella</taxon>
    </lineage>
</organism>